<accession>A0A2G5VD20</accession>
<organism evidence="1 2">
    <name type="scientific">Caenorhabditis nigoni</name>
    <dbReference type="NCBI Taxonomy" id="1611254"/>
    <lineage>
        <taxon>Eukaryota</taxon>
        <taxon>Metazoa</taxon>
        <taxon>Ecdysozoa</taxon>
        <taxon>Nematoda</taxon>
        <taxon>Chromadorea</taxon>
        <taxon>Rhabditida</taxon>
        <taxon>Rhabditina</taxon>
        <taxon>Rhabditomorpha</taxon>
        <taxon>Rhabditoidea</taxon>
        <taxon>Rhabditidae</taxon>
        <taxon>Peloderinae</taxon>
        <taxon>Caenorhabditis</taxon>
    </lineage>
</organism>
<evidence type="ECO:0000313" key="2">
    <source>
        <dbReference type="Proteomes" id="UP000230233"/>
    </source>
</evidence>
<sequence length="299" mass="32914">MNSLYEVEITSSISLGLINTGIITTDALSTEKGFWKTCKPYLVRLFDGLWSDVTKACTFMVDPLPGFPVCAQVPNESYLYRSGSGYCMKEKVCGAKVTIEFLRSPDNSCWTPEYTRYCEQIQSTNPTTPLSGGVACGYTAWNVMSNLYPLKIASTSTLSLINVGWITTEALSSQKGFWKTCKPYMIRLFDGLWSDLSKACTLLVNQPSAFPNCTQDYTGSFLYRSGSGYCMSSKVCGANTEIEFYKNADGSSLLYSWEAADAARFTTLGYTKVGSCYGYGKLANSGSTTTNLENEPPFF</sequence>
<keyword evidence="2" id="KW-1185">Reference proteome</keyword>
<dbReference type="EMBL" id="PDUG01000002">
    <property type="protein sequence ID" value="PIC49669.1"/>
    <property type="molecule type" value="Genomic_DNA"/>
</dbReference>
<proteinExistence type="predicted"/>
<gene>
    <name evidence="1" type="primary">Cnig_chr_II.g8201</name>
    <name evidence="1" type="ORF">B9Z55_008201</name>
</gene>
<name>A0A2G5VD20_9PELO</name>
<dbReference type="OrthoDB" id="5823020at2759"/>
<evidence type="ECO:0000313" key="1">
    <source>
        <dbReference type="EMBL" id="PIC49669.1"/>
    </source>
</evidence>
<dbReference type="AlphaFoldDB" id="A0A2G5VD20"/>
<comment type="caution">
    <text evidence="1">The sequence shown here is derived from an EMBL/GenBank/DDBJ whole genome shotgun (WGS) entry which is preliminary data.</text>
</comment>
<protein>
    <submittedName>
        <fullName evidence="1">Uncharacterized protein</fullName>
    </submittedName>
</protein>
<dbReference type="Proteomes" id="UP000230233">
    <property type="component" value="Chromosome II"/>
</dbReference>
<reference evidence="2" key="1">
    <citation type="submission" date="2017-10" db="EMBL/GenBank/DDBJ databases">
        <title>Rapid genome shrinkage in a self-fertile nematode reveals novel sperm competition proteins.</title>
        <authorList>
            <person name="Yin D."/>
            <person name="Schwarz E.M."/>
            <person name="Thomas C.G."/>
            <person name="Felde R.L."/>
            <person name="Korf I.F."/>
            <person name="Cutter A.D."/>
            <person name="Schartner C.M."/>
            <person name="Ralston E.J."/>
            <person name="Meyer B.J."/>
            <person name="Haag E.S."/>
        </authorList>
    </citation>
    <scope>NUCLEOTIDE SEQUENCE [LARGE SCALE GENOMIC DNA]</scope>
    <source>
        <strain evidence="2">JU1422</strain>
    </source>
</reference>